<dbReference type="PANTHER" id="PTHR13528:SF2">
    <property type="entry name" value="LARGE RIBOSOMAL SUBUNIT PROTEIN BL28M"/>
    <property type="match status" value="1"/>
</dbReference>
<dbReference type="GO" id="GO:0006412">
    <property type="term" value="P:translation"/>
    <property type="evidence" value="ECO:0007669"/>
    <property type="project" value="UniProtKB-UniRule"/>
</dbReference>
<dbReference type="InterPro" id="IPR001383">
    <property type="entry name" value="Ribosomal_bL28_bact-type"/>
</dbReference>
<dbReference type="PANTHER" id="PTHR13528">
    <property type="entry name" value="39S RIBOSOMAL PROTEIN L28, MITOCHONDRIAL"/>
    <property type="match status" value="1"/>
</dbReference>
<dbReference type="InterPro" id="IPR034704">
    <property type="entry name" value="Ribosomal_bL28/bL31-like_sf"/>
</dbReference>
<dbReference type="HAMAP" id="MF_00373">
    <property type="entry name" value="Ribosomal_bL28"/>
    <property type="match status" value="1"/>
</dbReference>
<dbReference type="AlphaFoldDB" id="A0A930UGS6"/>
<evidence type="ECO:0000256" key="5">
    <source>
        <dbReference type="HAMAP-Rule" id="MF_00373"/>
    </source>
</evidence>
<evidence type="ECO:0000313" key="6">
    <source>
        <dbReference type="EMBL" id="MBF2734856.1"/>
    </source>
</evidence>
<name>A0A930UGS6_9GAMM</name>
<evidence type="ECO:0000256" key="4">
    <source>
        <dbReference type="ARBA" id="ARBA00035174"/>
    </source>
</evidence>
<dbReference type="GO" id="GO:1990904">
    <property type="term" value="C:ribonucleoprotein complex"/>
    <property type="evidence" value="ECO:0007669"/>
    <property type="project" value="UniProtKB-KW"/>
</dbReference>
<reference evidence="6" key="1">
    <citation type="submission" date="2020-10" db="EMBL/GenBank/DDBJ databases">
        <title>An improved Amphimedon queenslandica hologenome assembly reveals how three proteobacterial symbionts can extend the metabolic phenotypic of their marine sponge host.</title>
        <authorList>
            <person name="Degnan B."/>
            <person name="Degnan S."/>
            <person name="Xiang X."/>
        </authorList>
    </citation>
    <scope>NUCLEOTIDE SEQUENCE</scope>
    <source>
        <strain evidence="6">AqS2</strain>
    </source>
</reference>
<sequence>MSRVCAITGKKPMFGHNVSKANNKTKRRFNPNLAKRRIWIASQQRYVKLTISHQGQRILDKNGAEATLKKLGLI</sequence>
<protein>
    <recommendedName>
        <fullName evidence="4 5">Large ribosomal subunit protein bL28</fullName>
    </recommendedName>
</protein>
<dbReference type="Gene3D" id="2.30.170.40">
    <property type="entry name" value="Ribosomal protein L28/L24"/>
    <property type="match status" value="1"/>
</dbReference>
<keyword evidence="2 5" id="KW-0689">Ribosomal protein</keyword>
<evidence type="ECO:0000256" key="1">
    <source>
        <dbReference type="ARBA" id="ARBA00008760"/>
    </source>
</evidence>
<dbReference type="InterPro" id="IPR037147">
    <property type="entry name" value="Ribosomal_bL28_sf"/>
</dbReference>
<dbReference type="Proteomes" id="UP000604381">
    <property type="component" value="Unassembled WGS sequence"/>
</dbReference>
<evidence type="ECO:0000256" key="3">
    <source>
        <dbReference type="ARBA" id="ARBA00023274"/>
    </source>
</evidence>
<accession>A0A930UGS6</accession>
<dbReference type="GO" id="GO:0005840">
    <property type="term" value="C:ribosome"/>
    <property type="evidence" value="ECO:0007669"/>
    <property type="project" value="UniProtKB-KW"/>
</dbReference>
<evidence type="ECO:0000313" key="7">
    <source>
        <dbReference type="Proteomes" id="UP000604381"/>
    </source>
</evidence>
<organism evidence="6 7">
    <name type="scientific">Candidatus Amphirhobacter heronislandensis</name>
    <dbReference type="NCBI Taxonomy" id="1732024"/>
    <lineage>
        <taxon>Bacteria</taxon>
        <taxon>Pseudomonadati</taxon>
        <taxon>Pseudomonadota</taxon>
        <taxon>Gammaproteobacteria</taxon>
        <taxon>Candidatus Tethybacterales</taxon>
        <taxon>Candidatus Tethybacteraceae</taxon>
        <taxon>Candidatus Amphirhobacter</taxon>
    </lineage>
</organism>
<comment type="caution">
    <text evidence="6">The sequence shown here is derived from an EMBL/GenBank/DDBJ whole genome shotgun (WGS) entry which is preliminary data.</text>
</comment>
<dbReference type="Pfam" id="PF00830">
    <property type="entry name" value="Ribosomal_L28"/>
    <property type="match status" value="1"/>
</dbReference>
<dbReference type="GO" id="GO:0003735">
    <property type="term" value="F:structural constituent of ribosome"/>
    <property type="evidence" value="ECO:0007669"/>
    <property type="project" value="InterPro"/>
</dbReference>
<gene>
    <name evidence="5 6" type="primary">rpmB</name>
    <name evidence="6" type="ORF">ISN26_02010</name>
</gene>
<dbReference type="FunFam" id="2.30.170.40:FF:000001">
    <property type="entry name" value="50S ribosomal protein L28"/>
    <property type="match status" value="1"/>
</dbReference>
<dbReference type="InterPro" id="IPR026569">
    <property type="entry name" value="Ribosomal_bL28"/>
</dbReference>
<evidence type="ECO:0000256" key="2">
    <source>
        <dbReference type="ARBA" id="ARBA00022980"/>
    </source>
</evidence>
<dbReference type="EMBL" id="JADHEI010000028">
    <property type="protein sequence ID" value="MBF2734856.1"/>
    <property type="molecule type" value="Genomic_DNA"/>
</dbReference>
<keyword evidence="3 5" id="KW-0687">Ribonucleoprotein</keyword>
<comment type="similarity">
    <text evidence="1 5">Belongs to the bacterial ribosomal protein bL28 family.</text>
</comment>
<keyword evidence="7" id="KW-1185">Reference proteome</keyword>
<dbReference type="NCBIfam" id="TIGR00009">
    <property type="entry name" value="L28"/>
    <property type="match status" value="1"/>
</dbReference>
<dbReference type="SUPFAM" id="SSF143800">
    <property type="entry name" value="L28p-like"/>
    <property type="match status" value="1"/>
</dbReference>
<proteinExistence type="inferred from homology"/>